<feature type="region of interest" description="Disordered" evidence="2">
    <location>
        <begin position="1"/>
        <end position="21"/>
    </location>
</feature>
<dbReference type="InterPro" id="IPR011059">
    <property type="entry name" value="Metal-dep_hydrolase_composite"/>
</dbReference>
<protein>
    <submittedName>
        <fullName evidence="3">Uncharacterized protein</fullName>
    </submittedName>
</protein>
<reference evidence="3" key="1">
    <citation type="submission" date="2025-08" db="UniProtKB">
        <authorList>
            <consortium name="Ensembl"/>
        </authorList>
    </citation>
    <scope>IDENTIFICATION</scope>
</reference>
<dbReference type="AlphaFoldDB" id="A0A3Q2E755"/>
<evidence type="ECO:0000313" key="4">
    <source>
        <dbReference type="Proteomes" id="UP000265020"/>
    </source>
</evidence>
<evidence type="ECO:0000313" key="3">
    <source>
        <dbReference type="Ensembl" id="ENSCVAP00000028022.1"/>
    </source>
</evidence>
<accession>A0A3Q2E755</accession>
<dbReference type="STRING" id="28743.ENSCVAP00000028022"/>
<keyword evidence="4" id="KW-1185">Reference proteome</keyword>
<name>A0A3Q2E755_CYPVA</name>
<dbReference type="PANTHER" id="PTHR11113">
    <property type="entry name" value="N-ACETYLGLUCOSAMINE-6-PHOSPHATE DEACETYLASE"/>
    <property type="match status" value="1"/>
</dbReference>
<keyword evidence="1" id="KW-0378">Hydrolase</keyword>
<dbReference type="Ensembl" id="ENSCVAT00000030309.1">
    <property type="protein sequence ID" value="ENSCVAP00000028022.1"/>
    <property type="gene ID" value="ENSCVAG00000014805.1"/>
</dbReference>
<proteinExistence type="predicted"/>
<dbReference type="GO" id="GO:0008448">
    <property type="term" value="F:N-acetylglucosamine-6-phosphate deacetylase activity"/>
    <property type="evidence" value="ECO:0007669"/>
    <property type="project" value="TreeGrafter"/>
</dbReference>
<evidence type="ECO:0000256" key="2">
    <source>
        <dbReference type="SAM" id="MobiDB-lite"/>
    </source>
</evidence>
<dbReference type="PANTHER" id="PTHR11113:SF14">
    <property type="entry name" value="N-ACETYLGLUCOSAMINE-6-PHOSPHATE DEACETYLASE"/>
    <property type="match status" value="1"/>
</dbReference>
<dbReference type="Gene3D" id="2.30.40.10">
    <property type="entry name" value="Urease, subunit C, domain 1"/>
    <property type="match status" value="1"/>
</dbReference>
<reference evidence="3" key="2">
    <citation type="submission" date="2025-09" db="UniProtKB">
        <authorList>
            <consortium name="Ensembl"/>
        </authorList>
    </citation>
    <scope>IDENTIFICATION</scope>
</reference>
<sequence>MGPGPAGTIGPSGTTWGPQGPHGAPQWDFSFLCSDLCLSREDLWVREGKILDPEKLFFDEQGYADQLVDCEDSIIAPGFIDVQINGEECEGTFGTSSSNLTPDQSGSVFFFTGRLRSSDLRSPIPAAFTVPLISRME</sequence>
<evidence type="ECO:0000256" key="1">
    <source>
        <dbReference type="ARBA" id="ARBA00022801"/>
    </source>
</evidence>
<dbReference type="GO" id="GO:0006046">
    <property type="term" value="P:N-acetylglucosamine catabolic process"/>
    <property type="evidence" value="ECO:0007669"/>
    <property type="project" value="TreeGrafter"/>
</dbReference>
<organism evidence="3 4">
    <name type="scientific">Cyprinodon variegatus</name>
    <name type="common">Sheepshead minnow</name>
    <dbReference type="NCBI Taxonomy" id="28743"/>
    <lineage>
        <taxon>Eukaryota</taxon>
        <taxon>Metazoa</taxon>
        <taxon>Chordata</taxon>
        <taxon>Craniata</taxon>
        <taxon>Vertebrata</taxon>
        <taxon>Euteleostomi</taxon>
        <taxon>Actinopterygii</taxon>
        <taxon>Neopterygii</taxon>
        <taxon>Teleostei</taxon>
        <taxon>Neoteleostei</taxon>
        <taxon>Acanthomorphata</taxon>
        <taxon>Ovalentaria</taxon>
        <taxon>Atherinomorphae</taxon>
        <taxon>Cyprinodontiformes</taxon>
        <taxon>Cyprinodontidae</taxon>
        <taxon>Cyprinodon</taxon>
    </lineage>
</organism>
<dbReference type="Proteomes" id="UP000265020">
    <property type="component" value="Unassembled WGS sequence"/>
</dbReference>